<dbReference type="PANTHER" id="PTHR30363">
    <property type="entry name" value="HTH-TYPE TRANSCRIPTIONAL REGULATOR SRLR-RELATED"/>
    <property type="match status" value="1"/>
</dbReference>
<dbReference type="Pfam" id="PF13412">
    <property type="entry name" value="HTH_24"/>
    <property type="match status" value="1"/>
</dbReference>
<gene>
    <name evidence="2" type="ORF">GB883_14000</name>
</gene>
<proteinExistence type="predicted"/>
<dbReference type="InterPro" id="IPR036388">
    <property type="entry name" value="WH-like_DNA-bd_sf"/>
</dbReference>
<sequence length="289" mass="30060">MFSNRAGRRLPGGGGPGPHGRPAGEGRGEAHAVTTPSQPATPRRGVPADEAGTRERVLELIVERGPVSAATLARVLDLTPAAVRRHTTHLEDLGQIRVHEPTGTGQRGRGRPARHYVATDAGRSVLTDAYSDLATQALQFLRDAAGEGALDAFAEARVSELERRYAPLLEQAGPVPAARANALAAALTADGYAATTRAVGPKGFALQLCQGHCPVQDVAEVFPQLCEAETQAFSRLLGVHVQRLATLAGGGHVCTTHVPLSAVPTPLTTRDAGAARSRTKSPSGVTEGN</sequence>
<feature type="region of interest" description="Disordered" evidence="1">
    <location>
        <begin position="1"/>
        <end position="52"/>
    </location>
</feature>
<protein>
    <submittedName>
        <fullName evidence="2">Winged helix-turn-helix transcriptional regulator</fullName>
    </submittedName>
</protein>
<dbReference type="AlphaFoldDB" id="A0A7J5UM72"/>
<organism evidence="2 3">
    <name type="scientific">Georgenia thermotolerans</name>
    <dbReference type="NCBI Taxonomy" id="527326"/>
    <lineage>
        <taxon>Bacteria</taxon>
        <taxon>Bacillati</taxon>
        <taxon>Actinomycetota</taxon>
        <taxon>Actinomycetes</taxon>
        <taxon>Micrococcales</taxon>
        <taxon>Bogoriellaceae</taxon>
        <taxon>Georgenia</taxon>
    </lineage>
</organism>
<feature type="region of interest" description="Disordered" evidence="1">
    <location>
        <begin position="265"/>
        <end position="289"/>
    </location>
</feature>
<evidence type="ECO:0000256" key="1">
    <source>
        <dbReference type="SAM" id="MobiDB-lite"/>
    </source>
</evidence>
<evidence type="ECO:0000313" key="2">
    <source>
        <dbReference type="EMBL" id="KAE8763468.1"/>
    </source>
</evidence>
<reference evidence="2 3" key="1">
    <citation type="submission" date="2019-10" db="EMBL/GenBank/DDBJ databases">
        <title>Georgenia wutianyii sp. nov. and Georgenia yuyongxinii sp. nov. isolated from plateau pika (Ochotona curzoniae) in the Qinghai-Tibet plateau of China.</title>
        <authorList>
            <person name="Tian Z."/>
        </authorList>
    </citation>
    <scope>NUCLEOTIDE SEQUENCE [LARGE SCALE GENOMIC DNA]</scope>
    <source>
        <strain evidence="2 3">DSM 21501</strain>
    </source>
</reference>
<dbReference type="PANTHER" id="PTHR30363:SF28">
    <property type="entry name" value="TRANSCRIPTIONAL REGULATORY PROTEIN-RELATED"/>
    <property type="match status" value="1"/>
</dbReference>
<dbReference type="OrthoDB" id="3375207at2"/>
<dbReference type="Gene3D" id="1.10.10.10">
    <property type="entry name" value="Winged helix-like DNA-binding domain superfamily/Winged helix DNA-binding domain"/>
    <property type="match status" value="1"/>
</dbReference>
<dbReference type="EMBL" id="WHJE01000071">
    <property type="protein sequence ID" value="KAE8763468.1"/>
    <property type="molecule type" value="Genomic_DNA"/>
</dbReference>
<dbReference type="Proteomes" id="UP000451860">
    <property type="component" value="Unassembled WGS sequence"/>
</dbReference>
<keyword evidence="3" id="KW-1185">Reference proteome</keyword>
<comment type="caution">
    <text evidence="2">The sequence shown here is derived from an EMBL/GenBank/DDBJ whole genome shotgun (WGS) entry which is preliminary data.</text>
</comment>
<dbReference type="SUPFAM" id="SSF46785">
    <property type="entry name" value="Winged helix' DNA-binding domain"/>
    <property type="match status" value="1"/>
</dbReference>
<dbReference type="InterPro" id="IPR036390">
    <property type="entry name" value="WH_DNA-bd_sf"/>
</dbReference>
<feature type="compositionally biased region" description="Polar residues" evidence="1">
    <location>
        <begin position="280"/>
        <end position="289"/>
    </location>
</feature>
<evidence type="ECO:0000313" key="3">
    <source>
        <dbReference type="Proteomes" id="UP000451860"/>
    </source>
</evidence>
<dbReference type="InterPro" id="IPR050313">
    <property type="entry name" value="Carb_Metab_HTH_regulators"/>
</dbReference>
<accession>A0A7J5UM72</accession>
<name>A0A7J5UM72_9MICO</name>